<dbReference type="AlphaFoldDB" id="A0A9D2I5J8"/>
<feature type="transmembrane region" description="Helical" evidence="1">
    <location>
        <begin position="41"/>
        <end position="64"/>
    </location>
</feature>
<evidence type="ECO:0000256" key="1">
    <source>
        <dbReference type="SAM" id="Phobius"/>
    </source>
</evidence>
<protein>
    <submittedName>
        <fullName evidence="2">Uncharacterized protein</fullName>
    </submittedName>
</protein>
<dbReference type="SUPFAM" id="SSF103473">
    <property type="entry name" value="MFS general substrate transporter"/>
    <property type="match status" value="1"/>
</dbReference>
<name>A0A9D2I5J8_9FIRM</name>
<keyword evidence="1" id="KW-0812">Transmembrane</keyword>
<evidence type="ECO:0000313" key="2">
    <source>
        <dbReference type="EMBL" id="HJA92672.1"/>
    </source>
</evidence>
<dbReference type="Proteomes" id="UP000886858">
    <property type="component" value="Unassembled WGS sequence"/>
</dbReference>
<reference evidence="2" key="1">
    <citation type="journal article" date="2021" name="PeerJ">
        <title>Extensive microbial diversity within the chicken gut microbiome revealed by metagenomics and culture.</title>
        <authorList>
            <person name="Gilroy R."/>
            <person name="Ravi A."/>
            <person name="Getino M."/>
            <person name="Pursley I."/>
            <person name="Horton D.L."/>
            <person name="Alikhan N.F."/>
            <person name="Baker D."/>
            <person name="Gharbi K."/>
            <person name="Hall N."/>
            <person name="Watson M."/>
            <person name="Adriaenssens E.M."/>
            <person name="Foster-Nyarko E."/>
            <person name="Jarju S."/>
            <person name="Secka A."/>
            <person name="Antonio M."/>
            <person name="Oren A."/>
            <person name="Chaudhuri R.R."/>
            <person name="La Ragione R."/>
            <person name="Hildebrand F."/>
            <person name="Pallen M.J."/>
        </authorList>
    </citation>
    <scope>NUCLEOTIDE SEQUENCE</scope>
    <source>
        <strain evidence="2">CHK179-7159</strain>
    </source>
</reference>
<organism evidence="2 3">
    <name type="scientific">Candidatus Eisenbergiella merdipullorum</name>
    <dbReference type="NCBI Taxonomy" id="2838553"/>
    <lineage>
        <taxon>Bacteria</taxon>
        <taxon>Bacillati</taxon>
        <taxon>Bacillota</taxon>
        <taxon>Clostridia</taxon>
        <taxon>Lachnospirales</taxon>
        <taxon>Lachnospiraceae</taxon>
        <taxon>Eisenbergiella</taxon>
    </lineage>
</organism>
<feature type="transmembrane region" description="Helical" evidence="1">
    <location>
        <begin position="6"/>
        <end position="34"/>
    </location>
</feature>
<proteinExistence type="predicted"/>
<comment type="caution">
    <text evidence="2">The sequence shown here is derived from an EMBL/GenBank/DDBJ whole genome shotgun (WGS) entry which is preliminary data.</text>
</comment>
<evidence type="ECO:0000313" key="3">
    <source>
        <dbReference type="Proteomes" id="UP000886858"/>
    </source>
</evidence>
<reference evidence="2" key="2">
    <citation type="submission" date="2021-04" db="EMBL/GenBank/DDBJ databases">
        <authorList>
            <person name="Gilroy R."/>
        </authorList>
    </citation>
    <scope>NUCLEOTIDE SEQUENCE</scope>
    <source>
        <strain evidence="2">CHK179-7159</strain>
    </source>
</reference>
<keyword evidence="1" id="KW-1133">Transmembrane helix</keyword>
<feature type="transmembrane region" description="Helical" evidence="1">
    <location>
        <begin position="70"/>
        <end position="90"/>
    </location>
</feature>
<gene>
    <name evidence="2" type="ORF">H9717_06095</name>
</gene>
<dbReference type="InterPro" id="IPR036259">
    <property type="entry name" value="MFS_trans_sf"/>
</dbReference>
<accession>A0A9D2I5J8</accession>
<sequence length="112" mass="13137">MAFIPLMILVAFMWVVFGMLILIVVGSFVLEIFLSRMKNPWAGLILPGFTFCFASALFLIGMPYDLSEAWFMFCRINIPTVIYLFIYFFFRKRRKKSDLALQKKAEDDKKVE</sequence>
<dbReference type="EMBL" id="DWYY01000063">
    <property type="protein sequence ID" value="HJA92672.1"/>
    <property type="molecule type" value="Genomic_DNA"/>
</dbReference>
<keyword evidence="1" id="KW-0472">Membrane</keyword>